<dbReference type="Proteomes" id="UP000197032">
    <property type="component" value="Unassembled WGS sequence"/>
</dbReference>
<dbReference type="EMBL" id="BDGJ01000117">
    <property type="protein sequence ID" value="GAW93197.1"/>
    <property type="molecule type" value="Genomic_DNA"/>
</dbReference>
<dbReference type="RefSeq" id="WP_088554390.1">
    <property type="nucleotide sequence ID" value="NZ_BDGJ01000117.1"/>
</dbReference>
<protein>
    <submittedName>
        <fullName evidence="3">Thioesterase</fullName>
    </submittedName>
</protein>
<dbReference type="GO" id="GO:0016289">
    <property type="term" value="F:acyl-CoA hydrolase activity"/>
    <property type="evidence" value="ECO:0007669"/>
    <property type="project" value="UniProtKB-ARBA"/>
</dbReference>
<evidence type="ECO:0000313" key="4">
    <source>
        <dbReference type="Proteomes" id="UP000197032"/>
    </source>
</evidence>
<dbReference type="Pfam" id="PF03061">
    <property type="entry name" value="4HBT"/>
    <property type="match status" value="1"/>
</dbReference>
<organism evidence="3 4">
    <name type="scientific">Calderihabitans maritimus</name>
    <dbReference type="NCBI Taxonomy" id="1246530"/>
    <lineage>
        <taxon>Bacteria</taxon>
        <taxon>Bacillati</taxon>
        <taxon>Bacillota</taxon>
        <taxon>Clostridia</taxon>
        <taxon>Neomoorellales</taxon>
        <taxon>Calderihabitantaceae</taxon>
        <taxon>Calderihabitans</taxon>
    </lineage>
</organism>
<name>A0A1Z5HV17_9FIRM</name>
<sequence>MKLQGDTMCFACGVDNPIGLKLSFREENGLYMTEFTPRKEFQGWAGILHGGITSTVLDEVMGHYLYTKGLSSVTVELQVRFLKPIPVEETVRAYGKVVDETRRLITAEAWIELPNGEKAAEARGKFLLVKR</sequence>
<dbReference type="InterPro" id="IPR006683">
    <property type="entry name" value="Thioestr_dom"/>
</dbReference>
<dbReference type="OrthoDB" id="9792301at2"/>
<comment type="caution">
    <text evidence="3">The sequence shown here is derived from an EMBL/GenBank/DDBJ whole genome shotgun (WGS) entry which is preliminary data.</text>
</comment>
<evidence type="ECO:0000259" key="2">
    <source>
        <dbReference type="Pfam" id="PF03061"/>
    </source>
</evidence>
<dbReference type="AlphaFoldDB" id="A0A1Z5HV17"/>
<evidence type="ECO:0000256" key="1">
    <source>
        <dbReference type="ARBA" id="ARBA00022801"/>
    </source>
</evidence>
<dbReference type="Gene3D" id="3.10.129.10">
    <property type="entry name" value="Hotdog Thioesterase"/>
    <property type="match status" value="1"/>
</dbReference>
<dbReference type="CDD" id="cd03443">
    <property type="entry name" value="PaaI_thioesterase"/>
    <property type="match status" value="1"/>
</dbReference>
<accession>A0A1Z5HV17</accession>
<feature type="domain" description="Thioesterase" evidence="2">
    <location>
        <begin position="46"/>
        <end position="115"/>
    </location>
</feature>
<evidence type="ECO:0000313" key="3">
    <source>
        <dbReference type="EMBL" id="GAW93197.1"/>
    </source>
</evidence>
<keyword evidence="4" id="KW-1185">Reference proteome</keyword>
<reference evidence="4" key="1">
    <citation type="journal article" date="2017" name="Appl. Environ. Microbiol.">
        <title>Genomic Analysis of Calderihabitans maritimus KKC1, a Thermophilic, Hydrogenogenic, Carboxydotrophic Bacterium Isolated from Marine Sediment.</title>
        <authorList>
            <person name="Omae K."/>
            <person name="Yoneda Y."/>
            <person name="Fukuyama Y."/>
            <person name="Yoshida T."/>
            <person name="Sako Y."/>
        </authorList>
    </citation>
    <scope>NUCLEOTIDE SEQUENCE [LARGE SCALE GENOMIC DNA]</scope>
    <source>
        <strain evidence="4">KKC1</strain>
    </source>
</reference>
<keyword evidence="1" id="KW-0378">Hydrolase</keyword>
<dbReference type="InterPro" id="IPR052061">
    <property type="entry name" value="PTE-AB_protein"/>
</dbReference>
<proteinExistence type="predicted"/>
<dbReference type="PANTHER" id="PTHR47260">
    <property type="entry name" value="UPF0644 PROTEIN PB2B4.06"/>
    <property type="match status" value="1"/>
</dbReference>
<dbReference type="NCBIfam" id="TIGR00369">
    <property type="entry name" value="unchar_dom_1"/>
    <property type="match status" value="1"/>
</dbReference>
<dbReference type="PANTHER" id="PTHR47260:SF3">
    <property type="entry name" value="THIOESTERASE FAMILY PROTEIN (AFU_ORTHOLOGUE AFUA_7G03960)"/>
    <property type="match status" value="1"/>
</dbReference>
<dbReference type="InterPro" id="IPR029069">
    <property type="entry name" value="HotDog_dom_sf"/>
</dbReference>
<dbReference type="SUPFAM" id="SSF54637">
    <property type="entry name" value="Thioesterase/thiol ester dehydrase-isomerase"/>
    <property type="match status" value="1"/>
</dbReference>
<gene>
    <name evidence="3" type="ORF">KKC1_23370</name>
</gene>
<dbReference type="InterPro" id="IPR003736">
    <property type="entry name" value="PAAI_dom"/>
</dbReference>